<organism evidence="2 3">
    <name type="scientific">Meganyctiphanes norvegica</name>
    <name type="common">Northern krill</name>
    <name type="synonym">Thysanopoda norvegica</name>
    <dbReference type="NCBI Taxonomy" id="48144"/>
    <lineage>
        <taxon>Eukaryota</taxon>
        <taxon>Metazoa</taxon>
        <taxon>Ecdysozoa</taxon>
        <taxon>Arthropoda</taxon>
        <taxon>Crustacea</taxon>
        <taxon>Multicrustacea</taxon>
        <taxon>Malacostraca</taxon>
        <taxon>Eumalacostraca</taxon>
        <taxon>Eucarida</taxon>
        <taxon>Euphausiacea</taxon>
        <taxon>Euphausiidae</taxon>
        <taxon>Meganyctiphanes</taxon>
    </lineage>
</organism>
<dbReference type="SMART" id="SM01292">
    <property type="entry name" value="N1221"/>
    <property type="match status" value="1"/>
</dbReference>
<dbReference type="InterPro" id="IPR040185">
    <property type="entry name" value="Far11/STRP"/>
</dbReference>
<proteinExistence type="predicted"/>
<evidence type="ECO:0000259" key="1">
    <source>
        <dbReference type="SMART" id="SM01292"/>
    </source>
</evidence>
<reference evidence="2 3" key="1">
    <citation type="submission" date="2024-05" db="EMBL/GenBank/DDBJ databases">
        <authorList>
            <person name="Wallberg A."/>
        </authorList>
    </citation>
    <scope>NUCLEOTIDE SEQUENCE [LARGE SCALE GENOMIC DNA]</scope>
</reference>
<dbReference type="EMBL" id="CAXKWB010026335">
    <property type="protein sequence ID" value="CAL4130007.1"/>
    <property type="molecule type" value="Genomic_DNA"/>
</dbReference>
<feature type="non-terminal residue" evidence="2">
    <location>
        <position position="238"/>
    </location>
</feature>
<feature type="domain" description="Far11/STRP N-terminal" evidence="1">
    <location>
        <begin position="35"/>
        <end position="238"/>
    </location>
</feature>
<comment type="caution">
    <text evidence="2">The sequence shown here is derived from an EMBL/GenBank/DDBJ whole genome shotgun (WGS) entry which is preliminary data.</text>
</comment>
<dbReference type="Proteomes" id="UP001497623">
    <property type="component" value="Unassembled WGS sequence"/>
</dbReference>
<dbReference type="PANTHER" id="PTHR13239:SF4">
    <property type="entry name" value="AT25231P"/>
    <property type="match status" value="1"/>
</dbReference>
<evidence type="ECO:0000313" key="2">
    <source>
        <dbReference type="EMBL" id="CAL4130007.1"/>
    </source>
</evidence>
<sequence length="238" mass="27369">MDVYDNNGNGKEDLPKLREIFRRQRQFSESSMGDCPDIDFNYDDADTSENEIAECYSYTEGPEFQLNLKAFEELCAELGIVPLWQSATDSGRKSLIVRLSDHLELCNTVQRMRAARAVLYVAQGCWGEVQSDREQHEWSRRNVFLLVQCGIWSSFLQLLHLEIDNSEVGENQQQQQQQQHRLAVSASLANSADLRVILSVLYTIVETLRCSEDEDTETQTNIREHFRQELAQPQGESD</sequence>
<dbReference type="AlphaFoldDB" id="A0AAV2RN56"/>
<name>A0AAV2RN56_MEGNR</name>
<protein>
    <recommendedName>
        <fullName evidence="1">Far11/STRP N-terminal domain-containing protein</fullName>
    </recommendedName>
</protein>
<evidence type="ECO:0000313" key="3">
    <source>
        <dbReference type="Proteomes" id="UP001497623"/>
    </source>
</evidence>
<gene>
    <name evidence="2" type="ORF">MNOR_LOCUS26401</name>
</gene>
<dbReference type="InterPro" id="IPR012486">
    <property type="entry name" value="Far11/STRP_N"/>
</dbReference>
<dbReference type="GO" id="GO:0005829">
    <property type="term" value="C:cytosol"/>
    <property type="evidence" value="ECO:0007669"/>
    <property type="project" value="TreeGrafter"/>
</dbReference>
<dbReference type="Pfam" id="PF07923">
    <property type="entry name" value="N1221"/>
    <property type="match status" value="1"/>
</dbReference>
<dbReference type="PANTHER" id="PTHR13239">
    <property type="entry name" value="PROTEIN REQUIRED FOR HYPHAL ANASTOMOSIS HAM-2"/>
    <property type="match status" value="1"/>
</dbReference>
<keyword evidence="3" id="KW-1185">Reference proteome</keyword>
<dbReference type="GO" id="GO:0007010">
    <property type="term" value="P:cytoskeleton organization"/>
    <property type="evidence" value="ECO:0007669"/>
    <property type="project" value="TreeGrafter"/>
</dbReference>
<accession>A0AAV2RN56</accession>